<sequence length="231" mass="24678">MSADVKSTFWETTVVPLLKQVILPVGGETIRLLPDSVVLGTAILALVSLSQPFGVLLMTMVETMIIQRLAAGFIGGITPILGGAGQNQMICQPGFVFGNSQRISLLETIGKESMFPSPVIFFMATILSYMMACVQEFSREITTLGSDLQGRTIAASVLSIGLLIGILAFRYSYQCEGFGTLFVSMLFGALLGYALVQQNKSIFGRSAVNILNLPMITAASQSAPMYVCAPS</sequence>
<dbReference type="AlphaFoldDB" id="A0A6C0LQE6"/>
<feature type="transmembrane region" description="Helical" evidence="1">
    <location>
        <begin position="37"/>
        <end position="57"/>
    </location>
</feature>
<reference evidence="2" key="1">
    <citation type="journal article" date="2020" name="Nature">
        <title>Giant virus diversity and host interactions through global metagenomics.</title>
        <authorList>
            <person name="Schulz F."/>
            <person name="Roux S."/>
            <person name="Paez-Espino D."/>
            <person name="Jungbluth S."/>
            <person name="Walsh D.A."/>
            <person name="Denef V.J."/>
            <person name="McMahon K.D."/>
            <person name="Konstantinidis K.T."/>
            <person name="Eloe-Fadrosh E.A."/>
            <person name="Kyrpides N.C."/>
            <person name="Woyke T."/>
        </authorList>
    </citation>
    <scope>NUCLEOTIDE SEQUENCE</scope>
    <source>
        <strain evidence="2">GVMAG-M-3300027963-9</strain>
    </source>
</reference>
<evidence type="ECO:0000313" key="2">
    <source>
        <dbReference type="EMBL" id="QHU32225.1"/>
    </source>
</evidence>
<evidence type="ECO:0000256" key="1">
    <source>
        <dbReference type="SAM" id="Phobius"/>
    </source>
</evidence>
<keyword evidence="1" id="KW-0472">Membrane</keyword>
<feature type="transmembrane region" description="Helical" evidence="1">
    <location>
        <begin position="69"/>
        <end position="90"/>
    </location>
</feature>
<feature type="transmembrane region" description="Helical" evidence="1">
    <location>
        <begin position="153"/>
        <end position="171"/>
    </location>
</feature>
<dbReference type="EMBL" id="MN740536">
    <property type="protein sequence ID" value="QHU32225.1"/>
    <property type="molecule type" value="Genomic_DNA"/>
</dbReference>
<keyword evidence="1" id="KW-1133">Transmembrane helix</keyword>
<keyword evidence="1" id="KW-0812">Transmembrane</keyword>
<name>A0A6C0LQE6_9ZZZZ</name>
<feature type="transmembrane region" description="Helical" evidence="1">
    <location>
        <begin position="114"/>
        <end position="132"/>
    </location>
</feature>
<protein>
    <submittedName>
        <fullName evidence="2">Uncharacterized protein</fullName>
    </submittedName>
</protein>
<proteinExistence type="predicted"/>
<accession>A0A6C0LQE6</accession>
<organism evidence="2">
    <name type="scientific">viral metagenome</name>
    <dbReference type="NCBI Taxonomy" id="1070528"/>
    <lineage>
        <taxon>unclassified sequences</taxon>
        <taxon>metagenomes</taxon>
        <taxon>organismal metagenomes</taxon>
    </lineage>
</organism>
<feature type="transmembrane region" description="Helical" evidence="1">
    <location>
        <begin position="177"/>
        <end position="196"/>
    </location>
</feature>